<accession>A0ABP9LL70</accession>
<dbReference type="EMBL" id="BAABHW010000006">
    <property type="protein sequence ID" value="GAA5080057.1"/>
    <property type="molecule type" value="Genomic_DNA"/>
</dbReference>
<protein>
    <submittedName>
        <fullName evidence="4">Heparinase II/III family protein</fullName>
    </submittedName>
</protein>
<evidence type="ECO:0000256" key="2">
    <source>
        <dbReference type="SAM" id="MobiDB-lite"/>
    </source>
</evidence>
<feature type="compositionally biased region" description="Basic and acidic residues" evidence="2">
    <location>
        <begin position="16"/>
        <end position="28"/>
    </location>
</feature>
<sequence length="610" mass="65836">MTPTRGHGSLGANHNPEQKPGHMSDTHLSDPSPSAAPRPRPGTGGRVANRLAALSAGFSGRVRGFYWRPEPRFPGSAARGRQLMAGNYRMGGALIEAPGQSPWDIVPPNDLFEESLHGFDWLDDLAAIPNDDGRATAQSWLIDWMRRYGRGAGPGWTPDLAGRRQIRWISHALFLMNGMESADSRRFITTLGRQARFLERRWRKASPGLPRFEALTGLIYSACTLIGMEPELDPALRALAQECAQEIDASGGIVTRNPEELLEVFILLTWVMQILSDTGKEPDPAVNTAIARIAPTLRSLRHVDGGLVRAHGGGRGAPGRLVSALVQSRVRPSNTRGLAMGFARLATDNVSVIIDAALPMQGPRSANAHASTLSFELTSGSEPLIVSCGSGARFSADWRRAGRATVSHSTLCLEGYSSSRLAPKASGIAPEKQPFADGPSDVAVQESSMKSAAGIALSHDGWRKTHGLIHLRSLTLEDNGSLLRGEDALAAMTSADRLRLDRVYTRLPRGLGLKYTLRFHLHPDVEAEMDLGGTAVSLTLASGETWVFRHTSSAELSLQPSVYLDSARLKPRATKQIVLTARMKGYGNAISWSLARPTAFLPAPVGFSRA</sequence>
<evidence type="ECO:0000313" key="4">
    <source>
        <dbReference type="EMBL" id="GAA5080057.1"/>
    </source>
</evidence>
<comment type="subcellular location">
    <subcellularLocation>
        <location evidence="1">Cell envelope</location>
    </subcellularLocation>
</comment>
<organism evidence="4 5">
    <name type="scientific">[Roseibacterium] beibuensis</name>
    <dbReference type="NCBI Taxonomy" id="1193142"/>
    <lineage>
        <taxon>Bacteria</taxon>
        <taxon>Pseudomonadati</taxon>
        <taxon>Pseudomonadota</taxon>
        <taxon>Alphaproteobacteria</taxon>
        <taxon>Rhodobacterales</taxon>
        <taxon>Roseobacteraceae</taxon>
        <taxon>Roseicyclus</taxon>
    </lineage>
</organism>
<feature type="domain" description="Heparinase II/III-like C-terminal" evidence="3">
    <location>
        <begin position="335"/>
        <end position="593"/>
    </location>
</feature>
<gene>
    <name evidence="4" type="ORF">GCM10023209_33080</name>
</gene>
<dbReference type="Gene3D" id="2.70.98.70">
    <property type="match status" value="1"/>
</dbReference>
<reference evidence="5" key="1">
    <citation type="journal article" date="2019" name="Int. J. Syst. Evol. Microbiol.">
        <title>The Global Catalogue of Microorganisms (GCM) 10K type strain sequencing project: providing services to taxonomists for standard genome sequencing and annotation.</title>
        <authorList>
            <consortium name="The Broad Institute Genomics Platform"/>
            <consortium name="The Broad Institute Genome Sequencing Center for Infectious Disease"/>
            <person name="Wu L."/>
            <person name="Ma J."/>
        </authorList>
    </citation>
    <scope>NUCLEOTIDE SEQUENCE [LARGE SCALE GENOMIC DNA]</scope>
    <source>
        <strain evidence="5">JCM 18015</strain>
    </source>
</reference>
<keyword evidence="5" id="KW-1185">Reference proteome</keyword>
<evidence type="ECO:0000256" key="1">
    <source>
        <dbReference type="ARBA" id="ARBA00004196"/>
    </source>
</evidence>
<evidence type="ECO:0000259" key="3">
    <source>
        <dbReference type="Pfam" id="PF07940"/>
    </source>
</evidence>
<feature type="region of interest" description="Disordered" evidence="2">
    <location>
        <begin position="1"/>
        <end position="46"/>
    </location>
</feature>
<evidence type="ECO:0000313" key="5">
    <source>
        <dbReference type="Proteomes" id="UP001499910"/>
    </source>
</evidence>
<dbReference type="Proteomes" id="UP001499910">
    <property type="component" value="Unassembled WGS sequence"/>
</dbReference>
<name>A0ABP9LL70_9RHOB</name>
<dbReference type="Gene3D" id="1.50.10.100">
    <property type="entry name" value="Chondroitin AC/alginate lyase"/>
    <property type="match status" value="1"/>
</dbReference>
<dbReference type="Pfam" id="PF07940">
    <property type="entry name" value="Hepar_II_III_C"/>
    <property type="match status" value="1"/>
</dbReference>
<dbReference type="InterPro" id="IPR008929">
    <property type="entry name" value="Chondroitin_lyas"/>
</dbReference>
<dbReference type="InterPro" id="IPR012480">
    <property type="entry name" value="Hepar_II_III_C"/>
</dbReference>
<comment type="caution">
    <text evidence="4">The sequence shown here is derived from an EMBL/GenBank/DDBJ whole genome shotgun (WGS) entry which is preliminary data.</text>
</comment>
<proteinExistence type="predicted"/>